<evidence type="ECO:0000259" key="1">
    <source>
        <dbReference type="PROSITE" id="PS51186"/>
    </source>
</evidence>
<gene>
    <name evidence="2" type="ORF">Ctaglu_20210</name>
</gene>
<name>A0A401ULJ4_9CLOT</name>
<organism evidence="2 3">
    <name type="scientific">Clostridium tagluense</name>
    <dbReference type="NCBI Taxonomy" id="360422"/>
    <lineage>
        <taxon>Bacteria</taxon>
        <taxon>Bacillati</taxon>
        <taxon>Bacillota</taxon>
        <taxon>Clostridia</taxon>
        <taxon>Eubacteriales</taxon>
        <taxon>Clostridiaceae</taxon>
        <taxon>Clostridium</taxon>
    </lineage>
</organism>
<evidence type="ECO:0000313" key="3">
    <source>
        <dbReference type="Proteomes" id="UP000287872"/>
    </source>
</evidence>
<dbReference type="PROSITE" id="PS51186">
    <property type="entry name" value="GNAT"/>
    <property type="match status" value="1"/>
</dbReference>
<sequence>MEIFENHIIRLREATLEDAEELLRVTNDEDVMKYYGIEPYINIKEAEEEINWFLSLFKGNNGVRWVIADKKTNKYIGDIGVFDLDRQHNKIEIGFKLKKEYWNKGIMTDCISELLKFSFCNKNYNRVQAMVDPRNTGCKKTLEKCGFKLEGLLREYEFEHGDYVDLQVYSILKREYSK</sequence>
<dbReference type="GO" id="GO:0005737">
    <property type="term" value="C:cytoplasm"/>
    <property type="evidence" value="ECO:0007669"/>
    <property type="project" value="TreeGrafter"/>
</dbReference>
<dbReference type="InterPro" id="IPR051531">
    <property type="entry name" value="N-acetyltransferase"/>
</dbReference>
<dbReference type="EMBL" id="BHYK01000009">
    <property type="protein sequence ID" value="GCD10398.1"/>
    <property type="molecule type" value="Genomic_DNA"/>
</dbReference>
<reference evidence="2 3" key="1">
    <citation type="submission" date="2018-11" db="EMBL/GenBank/DDBJ databases">
        <title>Genome sequencing and assembly of Clostridium tagluense strain A121.</title>
        <authorList>
            <person name="Murakami T."/>
            <person name="Segawa T."/>
            <person name="Shcherbakova V.A."/>
            <person name="Mori H."/>
            <person name="Yoshimura Y."/>
        </authorList>
    </citation>
    <scope>NUCLEOTIDE SEQUENCE [LARGE SCALE GENOMIC DNA]</scope>
    <source>
        <strain evidence="2 3">A121</strain>
    </source>
</reference>
<comment type="caution">
    <text evidence="2">The sequence shown here is derived from an EMBL/GenBank/DDBJ whole genome shotgun (WGS) entry which is preliminary data.</text>
</comment>
<dbReference type="Pfam" id="PF13302">
    <property type="entry name" value="Acetyltransf_3"/>
    <property type="match status" value="1"/>
</dbReference>
<accession>A0A401ULJ4</accession>
<dbReference type="AlphaFoldDB" id="A0A401ULJ4"/>
<evidence type="ECO:0000313" key="2">
    <source>
        <dbReference type="EMBL" id="GCD10398.1"/>
    </source>
</evidence>
<proteinExistence type="predicted"/>
<dbReference type="GO" id="GO:0008999">
    <property type="term" value="F:protein-N-terminal-alanine acetyltransferase activity"/>
    <property type="evidence" value="ECO:0007669"/>
    <property type="project" value="TreeGrafter"/>
</dbReference>
<keyword evidence="3" id="KW-1185">Reference proteome</keyword>
<dbReference type="OrthoDB" id="9811523at2"/>
<dbReference type="InterPro" id="IPR016181">
    <property type="entry name" value="Acyl_CoA_acyltransferase"/>
</dbReference>
<keyword evidence="2" id="KW-0808">Transferase</keyword>
<dbReference type="SUPFAM" id="SSF55729">
    <property type="entry name" value="Acyl-CoA N-acyltransferases (Nat)"/>
    <property type="match status" value="1"/>
</dbReference>
<dbReference type="RefSeq" id="WP_125000948.1">
    <property type="nucleotide sequence ID" value="NZ_BHYK01000009.1"/>
</dbReference>
<feature type="domain" description="N-acetyltransferase" evidence="1">
    <location>
        <begin position="9"/>
        <end position="175"/>
    </location>
</feature>
<dbReference type="PANTHER" id="PTHR43792">
    <property type="entry name" value="GNAT FAMILY, PUTATIVE (AFU_ORTHOLOGUE AFUA_3G00765)-RELATED-RELATED"/>
    <property type="match status" value="1"/>
</dbReference>
<dbReference type="Proteomes" id="UP000287872">
    <property type="component" value="Unassembled WGS sequence"/>
</dbReference>
<dbReference type="PANTHER" id="PTHR43792:SF9">
    <property type="entry name" value="RIBOSOMAL-PROTEIN-ALANINE ACETYLTRANSFERASE"/>
    <property type="match status" value="1"/>
</dbReference>
<protein>
    <submittedName>
        <fullName evidence="2">N-acetyltransferase</fullName>
    </submittedName>
</protein>
<dbReference type="InterPro" id="IPR000182">
    <property type="entry name" value="GNAT_dom"/>
</dbReference>
<dbReference type="Gene3D" id="3.40.630.30">
    <property type="match status" value="1"/>
</dbReference>